<dbReference type="EMBL" id="JAVHJM010000008">
    <property type="protein sequence ID" value="KAK6508412.1"/>
    <property type="molecule type" value="Genomic_DNA"/>
</dbReference>
<evidence type="ECO:0000256" key="1">
    <source>
        <dbReference type="ARBA" id="ARBA00022729"/>
    </source>
</evidence>
<feature type="chain" id="PRO_5042847298" description="CBM1 domain-containing protein" evidence="2">
    <location>
        <begin position="19"/>
        <end position="61"/>
    </location>
</feature>
<dbReference type="GO" id="GO:0005576">
    <property type="term" value="C:extracellular region"/>
    <property type="evidence" value="ECO:0007669"/>
    <property type="project" value="InterPro"/>
</dbReference>
<evidence type="ECO:0000313" key="5">
    <source>
        <dbReference type="Proteomes" id="UP001307849"/>
    </source>
</evidence>
<feature type="signal peptide" evidence="2">
    <location>
        <begin position="1"/>
        <end position="18"/>
    </location>
</feature>
<dbReference type="GO" id="GO:0030248">
    <property type="term" value="F:cellulose binding"/>
    <property type="evidence" value="ECO:0007669"/>
    <property type="project" value="InterPro"/>
</dbReference>
<dbReference type="InterPro" id="IPR000254">
    <property type="entry name" value="CBD"/>
</dbReference>
<comment type="caution">
    <text evidence="4">The sequence shown here is derived from an EMBL/GenBank/DDBJ whole genome shotgun (WGS) entry which is preliminary data.</text>
</comment>
<gene>
    <name evidence="4" type="ORF">TWF506_010505</name>
</gene>
<dbReference type="SMART" id="SM00236">
    <property type="entry name" value="fCBD"/>
    <property type="match status" value="1"/>
</dbReference>
<sequence>MKFTIALAIAALASTAAATCSPKPVYAQCGGAVYTGCKQCVSTATCTFINDYYSQCYPKPQ</sequence>
<name>A0AAN8RKZ7_9PEZI</name>
<evidence type="ECO:0000259" key="3">
    <source>
        <dbReference type="PROSITE" id="PS51164"/>
    </source>
</evidence>
<keyword evidence="5" id="KW-1185">Reference proteome</keyword>
<organism evidence="4 5">
    <name type="scientific">Arthrobotrys conoides</name>
    <dbReference type="NCBI Taxonomy" id="74498"/>
    <lineage>
        <taxon>Eukaryota</taxon>
        <taxon>Fungi</taxon>
        <taxon>Dikarya</taxon>
        <taxon>Ascomycota</taxon>
        <taxon>Pezizomycotina</taxon>
        <taxon>Orbiliomycetes</taxon>
        <taxon>Orbiliales</taxon>
        <taxon>Orbiliaceae</taxon>
        <taxon>Arthrobotrys</taxon>
    </lineage>
</organism>
<dbReference type="Pfam" id="PF00734">
    <property type="entry name" value="CBM_1"/>
    <property type="match status" value="1"/>
</dbReference>
<dbReference type="PROSITE" id="PS00562">
    <property type="entry name" value="CBM1_1"/>
    <property type="match status" value="1"/>
</dbReference>
<keyword evidence="1 2" id="KW-0732">Signal</keyword>
<evidence type="ECO:0000256" key="2">
    <source>
        <dbReference type="SAM" id="SignalP"/>
    </source>
</evidence>
<dbReference type="AlphaFoldDB" id="A0AAN8RKZ7"/>
<protein>
    <recommendedName>
        <fullName evidence="3">CBM1 domain-containing protein</fullName>
    </recommendedName>
</protein>
<dbReference type="SUPFAM" id="SSF57180">
    <property type="entry name" value="Cellulose-binding domain"/>
    <property type="match status" value="1"/>
</dbReference>
<accession>A0AAN8RKZ7</accession>
<dbReference type="PROSITE" id="PS51164">
    <property type="entry name" value="CBM1_2"/>
    <property type="match status" value="1"/>
</dbReference>
<evidence type="ECO:0000313" key="4">
    <source>
        <dbReference type="EMBL" id="KAK6508412.1"/>
    </source>
</evidence>
<reference evidence="4 5" key="1">
    <citation type="submission" date="2019-10" db="EMBL/GenBank/DDBJ databases">
        <authorList>
            <person name="Palmer J.M."/>
        </authorList>
    </citation>
    <scope>NUCLEOTIDE SEQUENCE [LARGE SCALE GENOMIC DNA]</scope>
    <source>
        <strain evidence="4 5">TWF506</strain>
    </source>
</reference>
<dbReference type="GO" id="GO:0005975">
    <property type="term" value="P:carbohydrate metabolic process"/>
    <property type="evidence" value="ECO:0007669"/>
    <property type="project" value="InterPro"/>
</dbReference>
<proteinExistence type="predicted"/>
<dbReference type="InterPro" id="IPR035971">
    <property type="entry name" value="CBD_sf"/>
</dbReference>
<feature type="domain" description="CBM1" evidence="3">
    <location>
        <begin position="21"/>
        <end position="57"/>
    </location>
</feature>
<dbReference type="Proteomes" id="UP001307849">
    <property type="component" value="Unassembled WGS sequence"/>
</dbReference>